<gene>
    <name evidence="1" type="ORF">ATPR_3049</name>
</gene>
<protein>
    <submittedName>
        <fullName evidence="1">Uncharacterized protein</fullName>
    </submittedName>
</protein>
<reference evidence="1 2" key="1">
    <citation type="journal article" date="2011" name="Biochem. Biophys. Res. Commun.">
        <title>Increased number of Arginine-based salt bridges contributes to the thermotolerance of thermotolerant acetic acid bacteria, Acetobacter tropicalis SKU1100.</title>
        <authorList>
            <person name="Matsutani M."/>
            <person name="Hirakawa H."/>
            <person name="Nishikura M."/>
            <person name="Soemphol W."/>
            <person name="Ali I.A.I."/>
            <person name="Yakushi T."/>
            <person name="Matsushita K."/>
        </authorList>
    </citation>
    <scope>NUCLEOTIDE SEQUENCE [LARGE SCALE GENOMIC DNA]</scope>
    <source>
        <strain evidence="1 2">NBRC 101654</strain>
    </source>
</reference>
<proteinExistence type="predicted"/>
<evidence type="ECO:0000313" key="1">
    <source>
        <dbReference type="EMBL" id="GAA10045.1"/>
    </source>
</evidence>
<organism evidence="1 2">
    <name type="scientific">Acetobacter tropicalis NBRC 101654</name>
    <dbReference type="NCBI Taxonomy" id="749388"/>
    <lineage>
        <taxon>Bacteria</taxon>
        <taxon>Pseudomonadati</taxon>
        <taxon>Pseudomonadota</taxon>
        <taxon>Alphaproteobacteria</taxon>
        <taxon>Acetobacterales</taxon>
        <taxon>Acetobacteraceae</taxon>
        <taxon>Acetobacter</taxon>
    </lineage>
</organism>
<evidence type="ECO:0000313" key="2">
    <source>
        <dbReference type="Proteomes" id="UP000004319"/>
    </source>
</evidence>
<comment type="caution">
    <text evidence="1">The sequence shown here is derived from an EMBL/GenBank/DDBJ whole genome shotgun (WGS) entry which is preliminary data.</text>
</comment>
<dbReference type="Proteomes" id="UP000004319">
    <property type="component" value="Unassembled WGS sequence"/>
</dbReference>
<name>F7VI50_9PROT</name>
<sequence length="41" mass="4935">MRYVLKIEYEISRTVLSRCEKDQMRDAGRSKPDVFGRRMRG</sequence>
<dbReference type="AlphaFoldDB" id="F7VI50"/>
<accession>F7VI50</accession>
<dbReference type="EMBL" id="BABS01000157">
    <property type="protein sequence ID" value="GAA10045.1"/>
    <property type="molecule type" value="Genomic_DNA"/>
</dbReference>